<protein>
    <submittedName>
        <fullName evidence="1">Uncharacterized protein</fullName>
    </submittedName>
</protein>
<evidence type="ECO:0000313" key="1">
    <source>
        <dbReference type="EMBL" id="MEN2743361.1"/>
    </source>
</evidence>
<reference evidence="1 2" key="1">
    <citation type="submission" date="2024-05" db="EMBL/GenBank/DDBJ databases">
        <title>Sinomonas sp. nov., isolated from a waste landfill.</title>
        <authorList>
            <person name="Zhao Y."/>
        </authorList>
    </citation>
    <scope>NUCLEOTIDE SEQUENCE [LARGE SCALE GENOMIC DNA]</scope>
    <source>
        <strain evidence="1 2">CCTCC AB2014300</strain>
    </source>
</reference>
<proteinExistence type="predicted"/>
<dbReference type="EMBL" id="JBDFRB010000001">
    <property type="protein sequence ID" value="MEN2743361.1"/>
    <property type="molecule type" value="Genomic_DNA"/>
</dbReference>
<evidence type="ECO:0000313" key="2">
    <source>
        <dbReference type="Proteomes" id="UP001422074"/>
    </source>
</evidence>
<name>A0ABU9WW08_9MICC</name>
<gene>
    <name evidence="1" type="ORF">ABCQ75_02255</name>
</gene>
<dbReference type="Proteomes" id="UP001422074">
    <property type="component" value="Unassembled WGS sequence"/>
</dbReference>
<keyword evidence="2" id="KW-1185">Reference proteome</keyword>
<dbReference type="RefSeq" id="WP_345882854.1">
    <property type="nucleotide sequence ID" value="NZ_JBDFRB010000001.1"/>
</dbReference>
<accession>A0ABU9WW08</accession>
<comment type="caution">
    <text evidence="1">The sequence shown here is derived from an EMBL/GenBank/DDBJ whole genome shotgun (WGS) entry which is preliminary data.</text>
</comment>
<organism evidence="1 2">
    <name type="scientific">Sinomonas halotolerans</name>
    <dbReference type="NCBI Taxonomy" id="1644133"/>
    <lineage>
        <taxon>Bacteria</taxon>
        <taxon>Bacillati</taxon>
        <taxon>Actinomycetota</taxon>
        <taxon>Actinomycetes</taxon>
        <taxon>Micrococcales</taxon>
        <taxon>Micrococcaceae</taxon>
        <taxon>Sinomonas</taxon>
    </lineage>
</organism>
<sequence>MSYTASLVAALGVTTVLVGGVAVSVPALEEEARVQVMQQDLANAQQDLLLNRFTAAPLTAARAQAELADLELSPGTMLTTVDSPAGVLLHAHHPDVARTVEAIVY</sequence>